<keyword evidence="2 4" id="KW-0040">ANK repeat</keyword>
<feature type="domain" description="ACB" evidence="5">
    <location>
        <begin position="1"/>
        <end position="61"/>
    </location>
</feature>
<gene>
    <name evidence="6" type="ORF">HK103_003464</name>
</gene>
<evidence type="ECO:0000256" key="4">
    <source>
        <dbReference type="PROSITE-ProRule" id="PRU00023"/>
    </source>
</evidence>
<sequence length="186" mass="20661">MQFYGLYKTAIIGKCNTPQPGYFEFRERAKWDAWNKIDLTKEQAQQAYIDLFNTVLAGQNQGEIAQGDEKLEGVKVSVMTSEHTTPAASTIFDFIQNGDIAKVKELLPCNSVDANGMTPLMWAADGGRLEIMKLIDADLDAQDFDGNTALHYALLSENRECAEYLISKGARQDIINSDNETALSLK</sequence>
<keyword evidence="7" id="KW-1185">Reference proteome</keyword>
<organism evidence="6 7">
    <name type="scientific">Boothiomyces macroporosus</name>
    <dbReference type="NCBI Taxonomy" id="261099"/>
    <lineage>
        <taxon>Eukaryota</taxon>
        <taxon>Fungi</taxon>
        <taxon>Fungi incertae sedis</taxon>
        <taxon>Chytridiomycota</taxon>
        <taxon>Chytridiomycota incertae sedis</taxon>
        <taxon>Chytridiomycetes</taxon>
        <taxon>Rhizophydiales</taxon>
        <taxon>Terramycetaceae</taxon>
        <taxon>Boothiomyces</taxon>
    </lineage>
</organism>
<dbReference type="EMBL" id="JADGKB010000025">
    <property type="protein sequence ID" value="KAJ3258675.1"/>
    <property type="molecule type" value="Genomic_DNA"/>
</dbReference>
<evidence type="ECO:0000313" key="7">
    <source>
        <dbReference type="Proteomes" id="UP001210925"/>
    </source>
</evidence>
<dbReference type="PROSITE" id="PS51228">
    <property type="entry name" value="ACB_2"/>
    <property type="match status" value="1"/>
</dbReference>
<evidence type="ECO:0000256" key="1">
    <source>
        <dbReference type="ARBA" id="ARBA00022737"/>
    </source>
</evidence>
<reference evidence="6" key="1">
    <citation type="submission" date="2020-05" db="EMBL/GenBank/DDBJ databases">
        <title>Phylogenomic resolution of chytrid fungi.</title>
        <authorList>
            <person name="Stajich J.E."/>
            <person name="Amses K."/>
            <person name="Simmons R."/>
            <person name="Seto K."/>
            <person name="Myers J."/>
            <person name="Bonds A."/>
            <person name="Quandt C.A."/>
            <person name="Barry K."/>
            <person name="Liu P."/>
            <person name="Grigoriev I."/>
            <person name="Longcore J.E."/>
            <person name="James T.Y."/>
        </authorList>
    </citation>
    <scope>NUCLEOTIDE SEQUENCE</scope>
    <source>
        <strain evidence="6">PLAUS21</strain>
    </source>
</reference>
<dbReference type="PANTHER" id="PTHR24119">
    <property type="entry name" value="ACYL-COA-BINDING DOMAIN-CONTAINING PROTEIN 6"/>
    <property type="match status" value="1"/>
</dbReference>
<name>A0AAD5UIK0_9FUNG</name>
<evidence type="ECO:0000256" key="3">
    <source>
        <dbReference type="ARBA" id="ARBA00023121"/>
    </source>
</evidence>
<dbReference type="Proteomes" id="UP001210925">
    <property type="component" value="Unassembled WGS sequence"/>
</dbReference>
<feature type="repeat" description="ANK" evidence="4">
    <location>
        <begin position="145"/>
        <end position="177"/>
    </location>
</feature>
<dbReference type="Pfam" id="PF00887">
    <property type="entry name" value="ACBP"/>
    <property type="match status" value="1"/>
</dbReference>
<dbReference type="SUPFAM" id="SSF47027">
    <property type="entry name" value="Acyl-CoA binding protein"/>
    <property type="match status" value="1"/>
</dbReference>
<evidence type="ECO:0000256" key="2">
    <source>
        <dbReference type="ARBA" id="ARBA00023043"/>
    </source>
</evidence>
<dbReference type="InterPro" id="IPR002110">
    <property type="entry name" value="Ankyrin_rpt"/>
</dbReference>
<keyword evidence="3" id="KW-0446">Lipid-binding</keyword>
<keyword evidence="1" id="KW-0677">Repeat</keyword>
<dbReference type="SMART" id="SM00248">
    <property type="entry name" value="ANK"/>
    <property type="match status" value="2"/>
</dbReference>
<evidence type="ECO:0000313" key="6">
    <source>
        <dbReference type="EMBL" id="KAJ3258675.1"/>
    </source>
</evidence>
<dbReference type="InterPro" id="IPR036770">
    <property type="entry name" value="Ankyrin_rpt-contain_sf"/>
</dbReference>
<dbReference type="SUPFAM" id="SSF48403">
    <property type="entry name" value="Ankyrin repeat"/>
    <property type="match status" value="1"/>
</dbReference>
<comment type="caution">
    <text evidence="6">The sequence shown here is derived from an EMBL/GenBank/DDBJ whole genome shotgun (WGS) entry which is preliminary data.</text>
</comment>
<dbReference type="InterPro" id="IPR000582">
    <property type="entry name" value="Acyl-CoA-binding_protein"/>
</dbReference>
<accession>A0AAD5UIK0</accession>
<dbReference type="GO" id="GO:0000062">
    <property type="term" value="F:fatty-acyl-CoA binding"/>
    <property type="evidence" value="ECO:0007669"/>
    <property type="project" value="InterPro"/>
</dbReference>
<dbReference type="Gene3D" id="1.25.40.20">
    <property type="entry name" value="Ankyrin repeat-containing domain"/>
    <property type="match status" value="2"/>
</dbReference>
<dbReference type="AlphaFoldDB" id="A0AAD5UIK0"/>
<dbReference type="InterPro" id="IPR035984">
    <property type="entry name" value="Acyl-CoA-binding_sf"/>
</dbReference>
<dbReference type="PANTHER" id="PTHR24119:SF0">
    <property type="entry name" value="ACYL-COA-BINDING DOMAIN-CONTAINING PROTEIN 6"/>
    <property type="match status" value="1"/>
</dbReference>
<dbReference type="Gene3D" id="1.20.80.10">
    <property type="match status" value="1"/>
</dbReference>
<dbReference type="InterPro" id="IPR014352">
    <property type="entry name" value="FERM/acyl-CoA-bd_prot_sf"/>
</dbReference>
<proteinExistence type="predicted"/>
<dbReference type="Pfam" id="PF12796">
    <property type="entry name" value="Ank_2"/>
    <property type="match status" value="1"/>
</dbReference>
<protein>
    <recommendedName>
        <fullName evidence="5">ACB domain-containing protein</fullName>
    </recommendedName>
</protein>
<dbReference type="PROSITE" id="PS50088">
    <property type="entry name" value="ANK_REPEAT"/>
    <property type="match status" value="1"/>
</dbReference>
<dbReference type="PROSITE" id="PS50297">
    <property type="entry name" value="ANK_REP_REGION"/>
    <property type="match status" value="1"/>
</dbReference>
<evidence type="ECO:0000259" key="5">
    <source>
        <dbReference type="PROSITE" id="PS51228"/>
    </source>
</evidence>